<reference evidence="3" key="1">
    <citation type="submission" date="2018-01" db="EMBL/GenBank/DDBJ databases">
        <title>An insight into the sialome of Amazonian anophelines.</title>
        <authorList>
            <person name="Ribeiro J.M."/>
            <person name="Scarpassa V."/>
            <person name="Calvo E."/>
        </authorList>
    </citation>
    <scope>NUCLEOTIDE SEQUENCE</scope>
</reference>
<name>A0A2M4D1X8_ANODA</name>
<feature type="signal peptide" evidence="2">
    <location>
        <begin position="1"/>
        <end position="19"/>
    </location>
</feature>
<keyword evidence="2" id="KW-0732">Signal</keyword>
<proteinExistence type="predicted"/>
<protein>
    <submittedName>
        <fullName evidence="3">Putative secreted protein</fullName>
    </submittedName>
</protein>
<sequence length="151" mass="16746">MGCTMAAACGACAWLGARAVRRFSNTENNGNNGTTGRGNGRQNCKTRRQLARQGQTTTTNTTTNTKTNTRVPPHVARRMAMAIGRRRAKNTRSCHSTTLKPLAHAVAACLPPGSPCAADGRSDTWFERRERRTFLRARYRGIARRGRMQRR</sequence>
<accession>A0A2M4D1X8</accession>
<organism evidence="3">
    <name type="scientific">Anopheles darlingi</name>
    <name type="common">Mosquito</name>
    <dbReference type="NCBI Taxonomy" id="43151"/>
    <lineage>
        <taxon>Eukaryota</taxon>
        <taxon>Metazoa</taxon>
        <taxon>Ecdysozoa</taxon>
        <taxon>Arthropoda</taxon>
        <taxon>Hexapoda</taxon>
        <taxon>Insecta</taxon>
        <taxon>Pterygota</taxon>
        <taxon>Neoptera</taxon>
        <taxon>Endopterygota</taxon>
        <taxon>Diptera</taxon>
        <taxon>Nematocera</taxon>
        <taxon>Culicoidea</taxon>
        <taxon>Culicidae</taxon>
        <taxon>Anophelinae</taxon>
        <taxon>Anopheles</taxon>
    </lineage>
</organism>
<feature type="chain" id="PRO_5014682452" evidence="2">
    <location>
        <begin position="20"/>
        <end position="151"/>
    </location>
</feature>
<evidence type="ECO:0000256" key="2">
    <source>
        <dbReference type="SAM" id="SignalP"/>
    </source>
</evidence>
<feature type="compositionally biased region" description="Low complexity" evidence="1">
    <location>
        <begin position="56"/>
        <end position="69"/>
    </location>
</feature>
<feature type="region of interest" description="Disordered" evidence="1">
    <location>
        <begin position="48"/>
        <end position="69"/>
    </location>
</feature>
<evidence type="ECO:0000313" key="3">
    <source>
        <dbReference type="EMBL" id="MBW71582.1"/>
    </source>
</evidence>
<dbReference type="EMBL" id="GGFL01007404">
    <property type="protein sequence ID" value="MBW71582.1"/>
    <property type="molecule type" value="Transcribed_RNA"/>
</dbReference>
<evidence type="ECO:0000256" key="1">
    <source>
        <dbReference type="SAM" id="MobiDB-lite"/>
    </source>
</evidence>
<dbReference type="AlphaFoldDB" id="A0A2M4D1X8"/>